<organism evidence="3 4">
    <name type="scientific">Wickerhamomyces anomalus (strain ATCC 58044 / CBS 1984 / NCYC 433 / NRRL Y-366-8)</name>
    <name type="common">Yeast</name>
    <name type="synonym">Hansenula anomala</name>
    <dbReference type="NCBI Taxonomy" id="683960"/>
    <lineage>
        <taxon>Eukaryota</taxon>
        <taxon>Fungi</taxon>
        <taxon>Dikarya</taxon>
        <taxon>Ascomycota</taxon>
        <taxon>Saccharomycotina</taxon>
        <taxon>Saccharomycetes</taxon>
        <taxon>Phaffomycetales</taxon>
        <taxon>Wickerhamomycetaceae</taxon>
        <taxon>Wickerhamomyces</taxon>
    </lineage>
</organism>
<accession>A0A1E3P2E4</accession>
<dbReference type="Gene3D" id="3.60.40.10">
    <property type="entry name" value="PPM-type phosphatase domain"/>
    <property type="match status" value="1"/>
</dbReference>
<dbReference type="SMART" id="SM00332">
    <property type="entry name" value="PP2Cc"/>
    <property type="match status" value="1"/>
</dbReference>
<comment type="similarity">
    <text evidence="1">Belongs to the PP2C family.</text>
</comment>
<keyword evidence="4" id="KW-1185">Reference proteome</keyword>
<dbReference type="EC" id="3.1.3.16" evidence="1"/>
<comment type="catalytic activity">
    <reaction evidence="1">
        <text>O-phospho-L-threonyl-[protein] + H2O = L-threonyl-[protein] + phosphate</text>
        <dbReference type="Rhea" id="RHEA:47004"/>
        <dbReference type="Rhea" id="RHEA-COMP:11060"/>
        <dbReference type="Rhea" id="RHEA-COMP:11605"/>
        <dbReference type="ChEBI" id="CHEBI:15377"/>
        <dbReference type="ChEBI" id="CHEBI:30013"/>
        <dbReference type="ChEBI" id="CHEBI:43474"/>
        <dbReference type="ChEBI" id="CHEBI:61977"/>
        <dbReference type="EC" id="3.1.3.16"/>
    </reaction>
</comment>
<dbReference type="InterPro" id="IPR039123">
    <property type="entry name" value="PPTC7"/>
</dbReference>
<dbReference type="EMBL" id="KV454211">
    <property type="protein sequence ID" value="ODQ59374.1"/>
    <property type="molecule type" value="Genomic_DNA"/>
</dbReference>
<dbReference type="GO" id="GO:0005635">
    <property type="term" value="C:nuclear envelope"/>
    <property type="evidence" value="ECO:0007669"/>
    <property type="project" value="EnsemblFungi"/>
</dbReference>
<dbReference type="GeneID" id="30203058"/>
<evidence type="ECO:0000313" key="3">
    <source>
        <dbReference type="EMBL" id="ODQ59374.1"/>
    </source>
</evidence>
<dbReference type="AlphaFoldDB" id="A0A1E3P2E4"/>
<name>A0A1E3P2E4_WICAA</name>
<feature type="domain" description="PPM-type phosphatase" evidence="2">
    <location>
        <begin position="62"/>
        <end position="320"/>
    </location>
</feature>
<dbReference type="PANTHER" id="PTHR12320:SF1">
    <property type="entry name" value="PROTEIN PHOSPHATASE PTC7 HOMOLOG"/>
    <property type="match status" value="1"/>
</dbReference>
<dbReference type="PANTHER" id="PTHR12320">
    <property type="entry name" value="PROTEIN PHOSPHATASE 2C"/>
    <property type="match status" value="1"/>
</dbReference>
<dbReference type="SUPFAM" id="SSF81606">
    <property type="entry name" value="PP2C-like"/>
    <property type="match status" value="1"/>
</dbReference>
<dbReference type="InterPro" id="IPR036457">
    <property type="entry name" value="PPM-type-like_dom_sf"/>
</dbReference>
<dbReference type="PROSITE" id="PS51746">
    <property type="entry name" value="PPM_2"/>
    <property type="match status" value="1"/>
</dbReference>
<comment type="cofactor">
    <cofactor evidence="1">
        <name>Mg(2+)</name>
        <dbReference type="ChEBI" id="CHEBI:18420"/>
    </cofactor>
</comment>
<dbReference type="GO" id="GO:0046872">
    <property type="term" value="F:metal ion binding"/>
    <property type="evidence" value="ECO:0007669"/>
    <property type="project" value="UniProtKB-UniRule"/>
</dbReference>
<evidence type="ECO:0000259" key="2">
    <source>
        <dbReference type="PROSITE" id="PS51746"/>
    </source>
</evidence>
<gene>
    <name evidence="3" type="ORF">WICANDRAFT_84950</name>
</gene>
<evidence type="ECO:0000256" key="1">
    <source>
        <dbReference type="RuleBase" id="RU366020"/>
    </source>
</evidence>
<dbReference type="FunFam" id="3.60.40.10:FF:000093">
    <property type="entry name" value="Type 2C protein Phosphatase"/>
    <property type="match status" value="1"/>
</dbReference>
<dbReference type="GO" id="GO:1904775">
    <property type="term" value="P:positive regulation of ubiquinone biosynthetic process"/>
    <property type="evidence" value="ECO:0007669"/>
    <property type="project" value="EnsemblFungi"/>
</dbReference>
<dbReference type="STRING" id="683960.A0A1E3P2E4"/>
<keyword evidence="1" id="KW-0464">Manganese</keyword>
<reference evidence="3 4" key="1">
    <citation type="journal article" date="2016" name="Proc. Natl. Acad. Sci. U.S.A.">
        <title>Comparative genomics of biotechnologically important yeasts.</title>
        <authorList>
            <person name="Riley R."/>
            <person name="Haridas S."/>
            <person name="Wolfe K.H."/>
            <person name="Lopes M.R."/>
            <person name="Hittinger C.T."/>
            <person name="Goeker M."/>
            <person name="Salamov A.A."/>
            <person name="Wisecaver J.H."/>
            <person name="Long T.M."/>
            <person name="Calvey C.H."/>
            <person name="Aerts A.L."/>
            <person name="Barry K.W."/>
            <person name="Choi C."/>
            <person name="Clum A."/>
            <person name="Coughlan A.Y."/>
            <person name="Deshpande S."/>
            <person name="Douglass A.P."/>
            <person name="Hanson S.J."/>
            <person name="Klenk H.-P."/>
            <person name="LaButti K.M."/>
            <person name="Lapidus A."/>
            <person name="Lindquist E.A."/>
            <person name="Lipzen A.M."/>
            <person name="Meier-Kolthoff J.P."/>
            <person name="Ohm R.A."/>
            <person name="Otillar R.P."/>
            <person name="Pangilinan J.L."/>
            <person name="Peng Y."/>
            <person name="Rokas A."/>
            <person name="Rosa C.A."/>
            <person name="Scheuner C."/>
            <person name="Sibirny A.A."/>
            <person name="Slot J.C."/>
            <person name="Stielow J.B."/>
            <person name="Sun H."/>
            <person name="Kurtzman C.P."/>
            <person name="Blackwell M."/>
            <person name="Grigoriev I.V."/>
            <person name="Jeffries T.W."/>
        </authorList>
    </citation>
    <scope>NUCLEOTIDE SEQUENCE [LARGE SCALE GENOMIC DNA]</scope>
    <source>
        <strain evidence="4">ATCC 58044 / CBS 1984 / NCYC 433 / NRRL Y-366-8</strain>
    </source>
</reference>
<sequence length="322" mass="36216">MFCRPLRRSAINLKPRSVKSSSRRFSTSSFSANPSSTGSDIPYKYNIAVAYQPKERDENKFVNQFFKFKKVDSPTGEDNYFIAQRSQDQVAVGVADGVGGWAELGYDSSAISRELCKAIEKGYLQAKDQDGSSYPQYLLDEAFKTIKKEQIVKVGGTTACLGAFQPDGILRVANLGDSWCGIFRENKLIAETKVQTHGFNTPYQLAIIPKELLEKQDNRFIMDKPLDADEYEFKVMQNDIVLFATDGVIDNIDIKDIELFLKDNQDKDLSTISKTFVKEVNKLSVDENFPSVFSQELSKLTGQFYTGGKEDDITVVFVKVDQ</sequence>
<keyword evidence="1" id="KW-0460">Magnesium</keyword>
<protein>
    <recommendedName>
        <fullName evidence="1">Protein phosphatase</fullName>
        <ecNumber evidence="1">3.1.3.16</ecNumber>
    </recommendedName>
</protein>
<proteinExistence type="inferred from homology"/>
<dbReference type="GO" id="GO:0004722">
    <property type="term" value="F:protein serine/threonine phosphatase activity"/>
    <property type="evidence" value="ECO:0007669"/>
    <property type="project" value="UniProtKB-EC"/>
</dbReference>
<dbReference type="Proteomes" id="UP000094112">
    <property type="component" value="Unassembled WGS sequence"/>
</dbReference>
<keyword evidence="1" id="KW-0479">Metal-binding</keyword>
<dbReference type="RefSeq" id="XP_019038581.1">
    <property type="nucleotide sequence ID" value="XM_019185812.1"/>
</dbReference>
<keyword evidence="1" id="KW-0904">Protein phosphatase</keyword>
<dbReference type="OrthoDB" id="60843at2759"/>
<dbReference type="InterPro" id="IPR001932">
    <property type="entry name" value="PPM-type_phosphatase-like_dom"/>
</dbReference>
<dbReference type="Pfam" id="PF07228">
    <property type="entry name" value="SpoIIE"/>
    <property type="match status" value="1"/>
</dbReference>
<comment type="cofactor">
    <cofactor evidence="1">
        <name>Mn(2+)</name>
        <dbReference type="ChEBI" id="CHEBI:29035"/>
    </cofactor>
</comment>
<comment type="catalytic activity">
    <reaction evidence="1">
        <text>O-phospho-L-seryl-[protein] + H2O = L-seryl-[protein] + phosphate</text>
        <dbReference type="Rhea" id="RHEA:20629"/>
        <dbReference type="Rhea" id="RHEA-COMP:9863"/>
        <dbReference type="Rhea" id="RHEA-COMP:11604"/>
        <dbReference type="ChEBI" id="CHEBI:15377"/>
        <dbReference type="ChEBI" id="CHEBI:29999"/>
        <dbReference type="ChEBI" id="CHEBI:43474"/>
        <dbReference type="ChEBI" id="CHEBI:83421"/>
        <dbReference type="EC" id="3.1.3.16"/>
    </reaction>
</comment>
<dbReference type="CDD" id="cd00143">
    <property type="entry name" value="PP2Cc"/>
    <property type="match status" value="1"/>
</dbReference>
<dbReference type="SMART" id="SM00331">
    <property type="entry name" value="PP2C_SIG"/>
    <property type="match status" value="1"/>
</dbReference>
<keyword evidence="1" id="KW-0378">Hydrolase</keyword>
<dbReference type="GO" id="GO:0005739">
    <property type="term" value="C:mitochondrion"/>
    <property type="evidence" value="ECO:0007669"/>
    <property type="project" value="EnsemblFungi"/>
</dbReference>
<evidence type="ECO:0000313" key="4">
    <source>
        <dbReference type="Proteomes" id="UP000094112"/>
    </source>
</evidence>